<dbReference type="OrthoDB" id="9812811at2"/>
<dbReference type="PANTHER" id="PTHR10681:SF121">
    <property type="entry name" value="ALKYL HYDROPEROXIDE REDUCTASE C"/>
    <property type="match status" value="1"/>
</dbReference>
<dbReference type="GO" id="GO:0045454">
    <property type="term" value="P:cell redox homeostasis"/>
    <property type="evidence" value="ECO:0007669"/>
    <property type="project" value="TreeGrafter"/>
</dbReference>
<reference evidence="13 14" key="1">
    <citation type="submission" date="2019-03" db="EMBL/GenBank/DDBJ databases">
        <title>Genomic Encyclopedia of Archaeal and Bacterial Type Strains, Phase II (KMG-II): from individual species to whole genera.</title>
        <authorList>
            <person name="Goeker M."/>
        </authorList>
    </citation>
    <scope>NUCLEOTIDE SEQUENCE [LARGE SCALE GENOMIC DNA]</scope>
    <source>
        <strain evidence="13 14">DSM 24425</strain>
    </source>
</reference>
<feature type="active site" description="Cysteine sulfenic acid (-SOH) intermediate; for peroxidase activity" evidence="11">
    <location>
        <position position="49"/>
    </location>
</feature>
<evidence type="ECO:0000256" key="6">
    <source>
        <dbReference type="ARBA" id="ARBA00022862"/>
    </source>
</evidence>
<dbReference type="PIRSF" id="PIRSF000239">
    <property type="entry name" value="AHPC"/>
    <property type="match status" value="1"/>
</dbReference>
<evidence type="ECO:0000256" key="7">
    <source>
        <dbReference type="ARBA" id="ARBA00023002"/>
    </source>
</evidence>
<dbReference type="PROSITE" id="PS51352">
    <property type="entry name" value="THIOREDOXIN_2"/>
    <property type="match status" value="1"/>
</dbReference>
<evidence type="ECO:0000256" key="9">
    <source>
        <dbReference type="ARBA" id="ARBA00032077"/>
    </source>
</evidence>
<comment type="caution">
    <text evidence="13">The sequence shown here is derived from an EMBL/GenBank/DDBJ whole genome shotgun (WGS) entry which is preliminary data.</text>
</comment>
<dbReference type="Proteomes" id="UP000295777">
    <property type="component" value="Unassembled WGS sequence"/>
</dbReference>
<dbReference type="PANTHER" id="PTHR10681">
    <property type="entry name" value="THIOREDOXIN PEROXIDASE"/>
    <property type="match status" value="1"/>
</dbReference>
<dbReference type="Gene3D" id="3.40.30.10">
    <property type="entry name" value="Glutaredoxin"/>
    <property type="match status" value="1"/>
</dbReference>
<dbReference type="AlphaFoldDB" id="A0A4R1GH97"/>
<dbReference type="InterPro" id="IPR013766">
    <property type="entry name" value="Thioredoxin_domain"/>
</dbReference>
<evidence type="ECO:0000313" key="14">
    <source>
        <dbReference type="Proteomes" id="UP000295777"/>
    </source>
</evidence>
<accession>A0A4R1GH97</accession>
<evidence type="ECO:0000256" key="1">
    <source>
        <dbReference type="ARBA" id="ARBA00009796"/>
    </source>
</evidence>
<dbReference type="GO" id="GO:0102039">
    <property type="term" value="F:NADH-dependent peroxiredoxin activity"/>
    <property type="evidence" value="ECO:0007669"/>
    <property type="project" value="UniProtKB-EC"/>
</dbReference>
<keyword evidence="14" id="KW-1185">Reference proteome</keyword>
<evidence type="ECO:0000256" key="3">
    <source>
        <dbReference type="ARBA" id="ARBA00013021"/>
    </source>
</evidence>
<evidence type="ECO:0000259" key="12">
    <source>
        <dbReference type="PROSITE" id="PS51352"/>
    </source>
</evidence>
<dbReference type="RefSeq" id="WP_132524889.1">
    <property type="nucleotide sequence ID" value="NZ_SMFV01000001.1"/>
</dbReference>
<dbReference type="SUPFAM" id="SSF52833">
    <property type="entry name" value="Thioredoxin-like"/>
    <property type="match status" value="1"/>
</dbReference>
<dbReference type="InterPro" id="IPR019479">
    <property type="entry name" value="Peroxiredoxin_C"/>
</dbReference>
<dbReference type="GO" id="GO:0006979">
    <property type="term" value="P:response to oxidative stress"/>
    <property type="evidence" value="ECO:0007669"/>
    <property type="project" value="TreeGrafter"/>
</dbReference>
<dbReference type="GO" id="GO:0005829">
    <property type="term" value="C:cytosol"/>
    <property type="evidence" value="ECO:0007669"/>
    <property type="project" value="TreeGrafter"/>
</dbReference>
<comment type="similarity">
    <text evidence="1">Belongs to the peroxiredoxin family. AhpC/Prx1 subfamily.</text>
</comment>
<dbReference type="Pfam" id="PF00578">
    <property type="entry name" value="AhpC-TSA"/>
    <property type="match status" value="1"/>
</dbReference>
<keyword evidence="8" id="KW-0676">Redox-active center</keyword>
<evidence type="ECO:0000256" key="4">
    <source>
        <dbReference type="ARBA" id="ARBA00017462"/>
    </source>
</evidence>
<dbReference type="EC" id="1.11.1.26" evidence="3"/>
<evidence type="ECO:0000256" key="11">
    <source>
        <dbReference type="PIRSR" id="PIRSR000239-1"/>
    </source>
</evidence>
<organism evidence="13 14">
    <name type="scientific">Phorcysia thermohydrogeniphila</name>
    <dbReference type="NCBI Taxonomy" id="936138"/>
    <lineage>
        <taxon>Bacteria</taxon>
        <taxon>Pseudomonadati</taxon>
        <taxon>Aquificota</taxon>
        <taxon>Aquificia</taxon>
        <taxon>Desulfurobacteriales</taxon>
        <taxon>Desulfurobacteriaceae</taxon>
        <taxon>Phorcysia</taxon>
    </lineage>
</organism>
<evidence type="ECO:0000256" key="10">
    <source>
        <dbReference type="ARBA" id="ARBA00047572"/>
    </source>
</evidence>
<dbReference type="InterPro" id="IPR024706">
    <property type="entry name" value="Peroxiredoxin_AhpC-typ"/>
</dbReference>
<dbReference type="InterPro" id="IPR036249">
    <property type="entry name" value="Thioredoxin-like_sf"/>
</dbReference>
<evidence type="ECO:0000256" key="8">
    <source>
        <dbReference type="ARBA" id="ARBA00023284"/>
    </source>
</evidence>
<evidence type="ECO:0000256" key="5">
    <source>
        <dbReference type="ARBA" id="ARBA00022559"/>
    </source>
</evidence>
<comment type="subunit">
    <text evidence="2">Homodimer; disulfide-linked, upon oxidation. 5 homodimers assemble to form a ring-like decamer.</text>
</comment>
<dbReference type="GO" id="GO:0008379">
    <property type="term" value="F:thioredoxin peroxidase activity"/>
    <property type="evidence" value="ECO:0007669"/>
    <property type="project" value="TreeGrafter"/>
</dbReference>
<dbReference type="InterPro" id="IPR000866">
    <property type="entry name" value="AhpC/TSA"/>
</dbReference>
<dbReference type="CDD" id="cd03015">
    <property type="entry name" value="PRX_Typ2cys"/>
    <property type="match status" value="1"/>
</dbReference>
<dbReference type="Pfam" id="PF10417">
    <property type="entry name" value="1-cysPrx_C"/>
    <property type="match status" value="1"/>
</dbReference>
<evidence type="ECO:0000313" key="13">
    <source>
        <dbReference type="EMBL" id="TCK06393.1"/>
    </source>
</evidence>
<keyword evidence="5" id="KW-0575">Peroxidase</keyword>
<dbReference type="GO" id="GO:0042744">
    <property type="term" value="P:hydrogen peroxide catabolic process"/>
    <property type="evidence" value="ECO:0007669"/>
    <property type="project" value="TreeGrafter"/>
</dbReference>
<gene>
    <name evidence="13" type="ORF">CLV27_0194</name>
</gene>
<sequence length="201" mass="22102">MALVGQKAPEFCLNAYDPVKKEYTTVKLSDYAGKFLVLCFYPADFTFVCPTEIAAVNAKIDEIRALGADVLAISTDTHFSHQLFCEVEPLLKDLKFPLAADPTGETARKYGVYIEEAGLARRGRFIINPDGVIVAEEVLNPPVGRNVNELLRQLAAWKHVYENPNEACPANWRPGKKTLKPGPDIAGKVGTVITIDEILAE</sequence>
<comment type="catalytic activity">
    <reaction evidence="10">
        <text>a hydroperoxide + NADH + H(+) = an alcohol + NAD(+) + H2O</text>
        <dbReference type="Rhea" id="RHEA:62628"/>
        <dbReference type="ChEBI" id="CHEBI:15377"/>
        <dbReference type="ChEBI" id="CHEBI:15378"/>
        <dbReference type="ChEBI" id="CHEBI:30879"/>
        <dbReference type="ChEBI" id="CHEBI:35924"/>
        <dbReference type="ChEBI" id="CHEBI:57540"/>
        <dbReference type="ChEBI" id="CHEBI:57945"/>
        <dbReference type="EC" id="1.11.1.26"/>
    </reaction>
</comment>
<name>A0A4R1GH97_9BACT</name>
<dbReference type="InterPro" id="IPR050217">
    <property type="entry name" value="Peroxiredoxin"/>
</dbReference>
<protein>
    <recommendedName>
        <fullName evidence="4">Alkyl hydroperoxide reductase C</fullName>
        <ecNumber evidence="3">1.11.1.26</ecNumber>
    </recommendedName>
    <alternativeName>
        <fullName evidence="9">Peroxiredoxin</fullName>
    </alternativeName>
</protein>
<keyword evidence="6" id="KW-0049">Antioxidant</keyword>
<keyword evidence="7" id="KW-0560">Oxidoreductase</keyword>
<feature type="domain" description="Thioredoxin" evidence="12">
    <location>
        <begin position="2"/>
        <end position="159"/>
    </location>
</feature>
<dbReference type="EMBL" id="SMFV01000001">
    <property type="protein sequence ID" value="TCK06393.1"/>
    <property type="molecule type" value="Genomic_DNA"/>
</dbReference>
<evidence type="ECO:0000256" key="2">
    <source>
        <dbReference type="ARBA" id="ARBA00011654"/>
    </source>
</evidence>
<dbReference type="GO" id="GO:0033554">
    <property type="term" value="P:cellular response to stress"/>
    <property type="evidence" value="ECO:0007669"/>
    <property type="project" value="TreeGrafter"/>
</dbReference>
<proteinExistence type="inferred from homology"/>